<gene>
    <name evidence="7" type="ORF">FOS08_04100</name>
</gene>
<keyword evidence="5" id="KW-0812">Transmembrane</keyword>
<keyword evidence="2" id="KW-0479">Metal-binding</keyword>
<sequence length="320" mass="36432">MKANLEHVKTNRMNLNEEVPSLEQAKEGTSLLRFRRICIISLILFILPITIYVYAFHLETKSFSVTWNDIENPNIPEGFHGVKILQFSDTHFGPNFPHKQQQILVDKINKLKPDIVVFTGDLIDKFGEYVVEREYSQTILKQIRAPLGKYAVFGNHDRGGGGGHLYEQYMEKAGFTVLNNEMKRIKVANGDYITISGLDDFLLGKPKVKPTLQHLRTEDFNLLLVHEPDAVDQIVEYPVDLQLSGHSHGGQVQLPFIGSIITTSLANKYVEGLYSLEGKSKPLQLYVNRGIGTTRMPVRFLSKPELSVFSLKRTSRYEKR</sequence>
<dbReference type="RefSeq" id="WP_003208806.1">
    <property type="nucleotide sequence ID" value="NZ_CM000744.1"/>
</dbReference>
<evidence type="ECO:0000259" key="6">
    <source>
        <dbReference type="Pfam" id="PF00149"/>
    </source>
</evidence>
<dbReference type="InterPro" id="IPR004843">
    <property type="entry name" value="Calcineurin-like_PHP"/>
</dbReference>
<reference evidence="7" key="1">
    <citation type="submission" date="2019-07" db="EMBL/GenBank/DDBJ databases">
        <title>Phylogenomic Reclassification of ATCC Bacillus Strains and Various Taxa within the Genus Bacillus.</title>
        <authorList>
            <person name="Riojas M.A."/>
            <person name="Frank A.M."/>
            <person name="Fenn S.L."/>
            <person name="King S.P."/>
            <person name="Brower S.M."/>
            <person name="Hazbon M.H."/>
        </authorList>
    </citation>
    <scope>NUCLEOTIDE SEQUENCE</scope>
    <source>
        <strain evidence="7">NR-12239</strain>
    </source>
</reference>
<protein>
    <submittedName>
        <fullName evidence="7">Metallophosphoesterase</fullName>
    </submittedName>
</protein>
<dbReference type="Gene3D" id="3.60.21.10">
    <property type="match status" value="1"/>
</dbReference>
<evidence type="ECO:0000256" key="5">
    <source>
        <dbReference type="SAM" id="Phobius"/>
    </source>
</evidence>
<dbReference type="GO" id="GO:0009245">
    <property type="term" value="P:lipid A biosynthetic process"/>
    <property type="evidence" value="ECO:0007669"/>
    <property type="project" value="TreeGrafter"/>
</dbReference>
<keyword evidence="5" id="KW-0472">Membrane</keyword>
<dbReference type="GO" id="GO:0008758">
    <property type="term" value="F:UDP-2,3-diacylglucosamine hydrolase activity"/>
    <property type="evidence" value="ECO:0007669"/>
    <property type="project" value="TreeGrafter"/>
</dbReference>
<dbReference type="Proteomes" id="UP001248134">
    <property type="component" value="Unassembled WGS sequence"/>
</dbReference>
<dbReference type="GO" id="GO:0046872">
    <property type="term" value="F:metal ion binding"/>
    <property type="evidence" value="ECO:0007669"/>
    <property type="project" value="UniProtKB-KW"/>
</dbReference>
<dbReference type="PANTHER" id="PTHR31302:SF25">
    <property type="entry name" value="PHOSPHOESTERASE"/>
    <property type="match status" value="1"/>
</dbReference>
<dbReference type="CDD" id="cd07385">
    <property type="entry name" value="MPP_YkuE_C"/>
    <property type="match status" value="1"/>
</dbReference>
<dbReference type="GO" id="GO:0016020">
    <property type="term" value="C:membrane"/>
    <property type="evidence" value="ECO:0007669"/>
    <property type="project" value="GOC"/>
</dbReference>
<evidence type="ECO:0000256" key="1">
    <source>
        <dbReference type="ARBA" id="ARBA00001968"/>
    </source>
</evidence>
<dbReference type="InterPro" id="IPR029052">
    <property type="entry name" value="Metallo-depent_PP-like"/>
</dbReference>
<feature type="domain" description="Calcineurin-like phosphoesterase" evidence="6">
    <location>
        <begin position="83"/>
        <end position="249"/>
    </location>
</feature>
<keyword evidence="3" id="KW-0378">Hydrolase</keyword>
<comment type="similarity">
    <text evidence="4">Belongs to the metallophosphoesterase superfamily.</text>
</comment>
<feature type="transmembrane region" description="Helical" evidence="5">
    <location>
        <begin position="37"/>
        <end position="56"/>
    </location>
</feature>
<dbReference type="Pfam" id="PF00149">
    <property type="entry name" value="Metallophos"/>
    <property type="match status" value="1"/>
</dbReference>
<evidence type="ECO:0000256" key="3">
    <source>
        <dbReference type="ARBA" id="ARBA00022801"/>
    </source>
</evidence>
<keyword evidence="5" id="KW-1133">Transmembrane helix</keyword>
<dbReference type="PANTHER" id="PTHR31302">
    <property type="entry name" value="TRANSMEMBRANE PROTEIN WITH METALLOPHOSPHOESTERASE DOMAIN-RELATED"/>
    <property type="match status" value="1"/>
</dbReference>
<evidence type="ECO:0000256" key="2">
    <source>
        <dbReference type="ARBA" id="ARBA00022723"/>
    </source>
</evidence>
<comment type="caution">
    <text evidence="7">The sequence shown here is derived from an EMBL/GenBank/DDBJ whole genome shotgun (WGS) entry which is preliminary data.</text>
</comment>
<dbReference type="FunFam" id="3.60.21.10:FF:000028">
    <property type="entry name" value="Putative metallophosphoesterase"/>
    <property type="match status" value="1"/>
</dbReference>
<comment type="cofactor">
    <cofactor evidence="1">
        <name>a divalent metal cation</name>
        <dbReference type="ChEBI" id="CHEBI:60240"/>
    </cofactor>
</comment>
<evidence type="ECO:0000313" key="8">
    <source>
        <dbReference type="Proteomes" id="UP001248134"/>
    </source>
</evidence>
<dbReference type="InterPro" id="IPR051158">
    <property type="entry name" value="Metallophosphoesterase_sf"/>
</dbReference>
<evidence type="ECO:0000256" key="4">
    <source>
        <dbReference type="ARBA" id="ARBA00061089"/>
    </source>
</evidence>
<proteinExistence type="inferred from homology"/>
<name>A0AAJ1YVD2_9BACI</name>
<accession>A0AAJ1YVD2</accession>
<evidence type="ECO:0000313" key="7">
    <source>
        <dbReference type="EMBL" id="MDR4325133.1"/>
    </source>
</evidence>
<organism evidence="7 8">
    <name type="scientific">Bacillus pseudomycoides</name>
    <dbReference type="NCBI Taxonomy" id="64104"/>
    <lineage>
        <taxon>Bacteria</taxon>
        <taxon>Bacillati</taxon>
        <taxon>Bacillota</taxon>
        <taxon>Bacilli</taxon>
        <taxon>Bacillales</taxon>
        <taxon>Bacillaceae</taxon>
        <taxon>Bacillus</taxon>
        <taxon>Bacillus cereus group</taxon>
    </lineage>
</organism>
<dbReference type="EMBL" id="VLYX01000003">
    <property type="protein sequence ID" value="MDR4325133.1"/>
    <property type="molecule type" value="Genomic_DNA"/>
</dbReference>
<dbReference type="AlphaFoldDB" id="A0AAJ1YVD2"/>
<dbReference type="SUPFAM" id="SSF56300">
    <property type="entry name" value="Metallo-dependent phosphatases"/>
    <property type="match status" value="1"/>
</dbReference>